<dbReference type="GO" id="GO:0070403">
    <property type="term" value="F:NAD+ binding"/>
    <property type="evidence" value="ECO:0007669"/>
    <property type="project" value="UniProtKB-UniRule"/>
</dbReference>
<evidence type="ECO:0000313" key="6">
    <source>
        <dbReference type="EMBL" id="NWK56909.1"/>
    </source>
</evidence>
<protein>
    <recommendedName>
        <fullName evidence="3">NAD-dependent protein deacylase</fullName>
        <ecNumber evidence="3">2.3.1.286</ecNumber>
    </recommendedName>
    <alternativeName>
        <fullName evidence="3">Regulatory protein SIR2 homolog</fullName>
    </alternativeName>
</protein>
<comment type="similarity">
    <text evidence="3">Belongs to the sirtuin family. Class III subfamily.</text>
</comment>
<proteinExistence type="inferred from homology"/>
<evidence type="ECO:0000259" key="5">
    <source>
        <dbReference type="PROSITE" id="PS50305"/>
    </source>
</evidence>
<comment type="catalytic activity">
    <reaction evidence="3">
        <text>N(6)-succinyl-L-lysyl-[protein] + NAD(+) + H2O = 2''-O-succinyl-ADP-D-ribose + nicotinamide + L-lysyl-[protein]</text>
        <dbReference type="Rhea" id="RHEA:47668"/>
        <dbReference type="Rhea" id="RHEA-COMP:9752"/>
        <dbReference type="Rhea" id="RHEA-COMP:11877"/>
        <dbReference type="ChEBI" id="CHEBI:15377"/>
        <dbReference type="ChEBI" id="CHEBI:17154"/>
        <dbReference type="ChEBI" id="CHEBI:29969"/>
        <dbReference type="ChEBI" id="CHEBI:57540"/>
        <dbReference type="ChEBI" id="CHEBI:87830"/>
        <dbReference type="ChEBI" id="CHEBI:87832"/>
    </reaction>
</comment>
<feature type="binding site" evidence="3 4">
    <location>
        <position position="117"/>
    </location>
    <ligand>
        <name>Zn(2+)</name>
        <dbReference type="ChEBI" id="CHEBI:29105"/>
    </ligand>
</feature>
<dbReference type="CDD" id="cd01412">
    <property type="entry name" value="SIRT5_Af1_CobB"/>
    <property type="match status" value="1"/>
</dbReference>
<feature type="binding site" evidence="3 4">
    <location>
        <position position="136"/>
    </location>
    <ligand>
        <name>Zn(2+)</name>
        <dbReference type="ChEBI" id="CHEBI:29105"/>
    </ligand>
</feature>
<feature type="binding site" evidence="3">
    <location>
        <position position="56"/>
    </location>
    <ligand>
        <name>substrate</name>
    </ligand>
</feature>
<dbReference type="InterPro" id="IPR026590">
    <property type="entry name" value="Ssirtuin_cat_dom"/>
</dbReference>
<dbReference type="InterPro" id="IPR003000">
    <property type="entry name" value="Sirtuin"/>
</dbReference>
<dbReference type="InterPro" id="IPR029035">
    <property type="entry name" value="DHS-like_NAD/FAD-binding_dom"/>
</dbReference>
<gene>
    <name evidence="3" type="primary">cobB</name>
    <name evidence="6" type="ORF">HW115_14895</name>
</gene>
<comment type="caution">
    <text evidence="6">The sequence shown here is derived from an EMBL/GenBank/DDBJ whole genome shotgun (WGS) entry which is preliminary data.</text>
</comment>
<feature type="binding site" evidence="3">
    <location>
        <begin position="173"/>
        <end position="175"/>
    </location>
    <ligand>
        <name>NAD(+)</name>
        <dbReference type="ChEBI" id="CHEBI:57540"/>
    </ligand>
</feature>
<feature type="binding site" evidence="3 4">
    <location>
        <position position="133"/>
    </location>
    <ligand>
        <name>Zn(2+)</name>
        <dbReference type="ChEBI" id="CHEBI:29105"/>
    </ligand>
</feature>
<keyword evidence="3 4" id="KW-0862">Zinc</keyword>
<dbReference type="Pfam" id="PF02146">
    <property type="entry name" value="SIR2"/>
    <property type="match status" value="1"/>
</dbReference>
<comment type="subcellular location">
    <subcellularLocation>
        <location evidence="3">Cytoplasm</location>
    </subcellularLocation>
</comment>
<feature type="domain" description="Deacetylase sirtuin-type" evidence="5">
    <location>
        <begin position="1"/>
        <end position="231"/>
    </location>
</feature>
<feature type="binding site" evidence="3">
    <location>
        <begin position="199"/>
        <end position="201"/>
    </location>
    <ligand>
        <name>NAD(+)</name>
        <dbReference type="ChEBI" id="CHEBI:57540"/>
    </ligand>
</feature>
<dbReference type="InterPro" id="IPR050134">
    <property type="entry name" value="NAD-dep_sirtuin_deacylases"/>
</dbReference>
<dbReference type="InterPro" id="IPR027546">
    <property type="entry name" value="Sirtuin_class_III"/>
</dbReference>
<evidence type="ECO:0000256" key="4">
    <source>
        <dbReference type="PROSITE-ProRule" id="PRU00236"/>
    </source>
</evidence>
<dbReference type="SUPFAM" id="SSF52467">
    <property type="entry name" value="DHS-like NAD/FAD-binding domain"/>
    <property type="match status" value="1"/>
</dbReference>
<evidence type="ECO:0000256" key="1">
    <source>
        <dbReference type="ARBA" id="ARBA00022679"/>
    </source>
</evidence>
<dbReference type="GO" id="GO:0036055">
    <property type="term" value="F:protein-succinyllysine desuccinylase activity"/>
    <property type="evidence" value="ECO:0007669"/>
    <property type="project" value="UniProtKB-UniRule"/>
</dbReference>
<dbReference type="Gene3D" id="3.40.50.1220">
    <property type="entry name" value="TPP-binding domain"/>
    <property type="match status" value="1"/>
</dbReference>
<feature type="binding site" evidence="3">
    <location>
        <begin position="9"/>
        <end position="28"/>
    </location>
    <ligand>
        <name>NAD(+)</name>
        <dbReference type="ChEBI" id="CHEBI:57540"/>
    </ligand>
</feature>
<dbReference type="Gene3D" id="3.30.1600.10">
    <property type="entry name" value="SIR2/SIRT2 'Small Domain"/>
    <property type="match status" value="1"/>
</dbReference>
<sequence>MSQLFILTGAGISAESGLKTFRDSDGLWEGHRVEDVATRDAYARNPRMVHDFYNMRRSQLQTVEPNAAHRALGRLEKEWPGQLTLVTQNVDDLHERGGCSDVWHMHGELLKKRCELCNTVSACREDLSVFSECSQCGHAGGLRPHIVWFGEIPLLMDEIYERVSKADLFVSIGTSGVVYPAAGLAAEAKSQGARTVELNMTDTEVSPCFDELIHGPATESVPAWVDALLSEGL</sequence>
<dbReference type="GO" id="GO:0036054">
    <property type="term" value="F:protein-malonyllysine demalonylase activity"/>
    <property type="evidence" value="ECO:0007669"/>
    <property type="project" value="InterPro"/>
</dbReference>
<dbReference type="Proteomes" id="UP000557872">
    <property type="component" value="Unassembled WGS sequence"/>
</dbReference>
<keyword evidence="1" id="KW-0808">Transferase</keyword>
<dbReference type="HAMAP" id="MF_01121">
    <property type="entry name" value="Sirtuin_ClassIII"/>
    <property type="match status" value="1"/>
</dbReference>
<evidence type="ECO:0000256" key="3">
    <source>
        <dbReference type="HAMAP-Rule" id="MF_01121"/>
    </source>
</evidence>
<feature type="binding site" evidence="3">
    <location>
        <begin position="88"/>
        <end position="91"/>
    </location>
    <ligand>
        <name>NAD(+)</name>
        <dbReference type="ChEBI" id="CHEBI:57540"/>
    </ligand>
</feature>
<dbReference type="GO" id="GO:0005737">
    <property type="term" value="C:cytoplasm"/>
    <property type="evidence" value="ECO:0007669"/>
    <property type="project" value="UniProtKB-SubCell"/>
</dbReference>
<dbReference type="EC" id="2.3.1.286" evidence="3"/>
<feature type="binding site" evidence="3 4">
    <location>
        <position position="114"/>
    </location>
    <ligand>
        <name>Zn(2+)</name>
        <dbReference type="ChEBI" id="CHEBI:29105"/>
    </ligand>
</feature>
<feature type="binding site" evidence="3">
    <location>
        <position position="217"/>
    </location>
    <ligand>
        <name>NAD(+)</name>
        <dbReference type="ChEBI" id="CHEBI:57540"/>
    </ligand>
</feature>
<dbReference type="EMBL" id="JACBAZ010000006">
    <property type="protein sequence ID" value="NWK56909.1"/>
    <property type="molecule type" value="Genomic_DNA"/>
</dbReference>
<keyword evidence="2 3" id="KW-0520">NAD</keyword>
<comment type="domain">
    <text evidence="3">2 residues (Tyr-53 and Arg-56) present in a large hydrophobic pocket are probably involved in substrate specificity. They are important for desuccinylation activity, but dispensable for deacetylation activity.</text>
</comment>
<dbReference type="AlphaFoldDB" id="A0A851GI88"/>
<keyword evidence="3 4" id="KW-0479">Metal-binding</keyword>
<dbReference type="PROSITE" id="PS50305">
    <property type="entry name" value="SIRTUIN"/>
    <property type="match status" value="1"/>
</dbReference>
<organism evidence="6 7">
    <name type="scientific">Oceaniferula marina</name>
    <dbReference type="NCBI Taxonomy" id="2748318"/>
    <lineage>
        <taxon>Bacteria</taxon>
        <taxon>Pseudomonadati</taxon>
        <taxon>Verrucomicrobiota</taxon>
        <taxon>Verrucomicrobiia</taxon>
        <taxon>Verrucomicrobiales</taxon>
        <taxon>Verrucomicrobiaceae</taxon>
        <taxon>Oceaniferula</taxon>
    </lineage>
</organism>
<comment type="function">
    <text evidence="3">NAD-dependent lysine deacetylase and desuccinylase that specifically removes acetyl and succinyl groups on target proteins. Modulates the activities of several proteins which are inactive in their acylated form.</text>
</comment>
<comment type="catalytic activity">
    <reaction evidence="3">
        <text>N(6)-acetyl-L-lysyl-[protein] + NAD(+) + H2O = 2''-O-acetyl-ADP-D-ribose + nicotinamide + L-lysyl-[protein]</text>
        <dbReference type="Rhea" id="RHEA:43636"/>
        <dbReference type="Rhea" id="RHEA-COMP:9752"/>
        <dbReference type="Rhea" id="RHEA-COMP:10731"/>
        <dbReference type="ChEBI" id="CHEBI:15377"/>
        <dbReference type="ChEBI" id="CHEBI:17154"/>
        <dbReference type="ChEBI" id="CHEBI:29969"/>
        <dbReference type="ChEBI" id="CHEBI:57540"/>
        <dbReference type="ChEBI" id="CHEBI:61930"/>
        <dbReference type="ChEBI" id="CHEBI:83767"/>
        <dbReference type="EC" id="2.3.1.286"/>
    </reaction>
</comment>
<evidence type="ECO:0000256" key="2">
    <source>
        <dbReference type="ARBA" id="ARBA00023027"/>
    </source>
</evidence>
<dbReference type="GO" id="GO:0017136">
    <property type="term" value="F:histone deacetylase activity, NAD-dependent"/>
    <property type="evidence" value="ECO:0007669"/>
    <property type="project" value="TreeGrafter"/>
</dbReference>
<dbReference type="GO" id="GO:0008270">
    <property type="term" value="F:zinc ion binding"/>
    <property type="evidence" value="ECO:0007669"/>
    <property type="project" value="UniProtKB-UniRule"/>
</dbReference>
<comment type="cofactor">
    <cofactor evidence="3">
        <name>Zn(2+)</name>
        <dbReference type="ChEBI" id="CHEBI:29105"/>
    </cofactor>
    <text evidence="3">Binds 1 zinc ion per subunit.</text>
</comment>
<keyword evidence="3" id="KW-0963">Cytoplasm</keyword>
<accession>A0A851GI88</accession>
<feature type="active site" description="Proton acceptor" evidence="3 4">
    <location>
        <position position="106"/>
    </location>
</feature>
<dbReference type="PANTHER" id="PTHR11085">
    <property type="entry name" value="NAD-DEPENDENT PROTEIN DEACYLASE SIRTUIN-5, MITOCHONDRIAL-RELATED"/>
    <property type="match status" value="1"/>
</dbReference>
<dbReference type="InterPro" id="IPR026591">
    <property type="entry name" value="Sirtuin_cat_small_dom_sf"/>
</dbReference>
<evidence type="ECO:0000313" key="7">
    <source>
        <dbReference type="Proteomes" id="UP000557872"/>
    </source>
</evidence>
<dbReference type="RefSeq" id="WP_178933739.1">
    <property type="nucleotide sequence ID" value="NZ_JACBAZ010000006.1"/>
</dbReference>
<feature type="binding site" evidence="3">
    <location>
        <position position="53"/>
    </location>
    <ligand>
        <name>substrate</name>
    </ligand>
</feature>
<reference evidence="6 7" key="1">
    <citation type="submission" date="2020-07" db="EMBL/GenBank/DDBJ databases">
        <title>Roseicoccus Jingziensis gen. nov., sp. nov., isolated from coastal seawater.</title>
        <authorList>
            <person name="Feng X."/>
        </authorList>
    </citation>
    <scope>NUCLEOTIDE SEQUENCE [LARGE SCALE GENOMIC DNA]</scope>
    <source>
        <strain evidence="6 7">N1E253</strain>
    </source>
</reference>
<keyword evidence="7" id="KW-1185">Reference proteome</keyword>
<name>A0A851GI88_9BACT</name>
<dbReference type="PANTHER" id="PTHR11085:SF4">
    <property type="entry name" value="NAD-DEPENDENT PROTEIN DEACYLASE"/>
    <property type="match status" value="1"/>
</dbReference>